<dbReference type="EMBL" id="RCHU02000019">
    <property type="protein sequence ID" value="KAL3565616.1"/>
    <property type="molecule type" value="Genomic_DNA"/>
</dbReference>
<reference evidence="1 2" key="1">
    <citation type="journal article" date="2024" name="Plant Biotechnol. J.">
        <title>Genome and CRISPR/Cas9 system of a widespread forest tree (Populus alba) in the world.</title>
        <authorList>
            <person name="Liu Y.J."/>
            <person name="Jiang P.F."/>
            <person name="Han X.M."/>
            <person name="Li X.Y."/>
            <person name="Wang H.M."/>
            <person name="Wang Y.J."/>
            <person name="Wang X.X."/>
            <person name="Zeng Q.Y."/>
        </authorList>
    </citation>
    <scope>NUCLEOTIDE SEQUENCE [LARGE SCALE GENOMIC DNA]</scope>
    <source>
        <strain evidence="2">cv. PAL-ZL1</strain>
    </source>
</reference>
<gene>
    <name evidence="1" type="ORF">D5086_033662</name>
</gene>
<comment type="caution">
    <text evidence="1">The sequence shown here is derived from an EMBL/GenBank/DDBJ whole genome shotgun (WGS) entry which is preliminary data.</text>
</comment>
<sequence length="476" mass="52973">MASQQSRRDQSATSEREIYVERERVPKMASHFESLIEKPKESVVVEENIGEGGNETGAQYFESLADKMRGARTDVSGDKERERREELEEQERKAREGYSVGKCKVEGVGKETEGKQEKNGKKSKGAMDYTVEKAVAAKDVTVESGKEAAYYVEKVAVDVKDKAAAAGWTAAHYTTEKAVEGTKAAARAVEYAGQKTTELAGKPLGAAKETAASTGESIKEYTARKKEEAERELEARKAAEGQRSFQGGEYREESQVHATGGQEAEEASVTNKFSEKVAPEGDEQEEEQYWRRQQRQEGSSILGAIGETIVEIAQATKDLVIGQDPPGAGKKGGYEASHLEKLVCCSRFWVAITWRTQWQSSTTIVGIGSDELVNIQSAFCGTPFPNEKRKDSISLNLTPNETTSDPAHSRTAQSYLPDSVPPKSTTRKLRSWRSRTNLWRMKIVMHSSWRWEEHGGVVKRKEDSWRRLDDHETGFK</sequence>
<name>A0ACC4AHI0_POPAL</name>
<evidence type="ECO:0000313" key="2">
    <source>
        <dbReference type="Proteomes" id="UP000309997"/>
    </source>
</evidence>
<keyword evidence="2" id="KW-1185">Reference proteome</keyword>
<organism evidence="1 2">
    <name type="scientific">Populus alba</name>
    <name type="common">White poplar</name>
    <dbReference type="NCBI Taxonomy" id="43335"/>
    <lineage>
        <taxon>Eukaryota</taxon>
        <taxon>Viridiplantae</taxon>
        <taxon>Streptophyta</taxon>
        <taxon>Embryophyta</taxon>
        <taxon>Tracheophyta</taxon>
        <taxon>Spermatophyta</taxon>
        <taxon>Magnoliopsida</taxon>
        <taxon>eudicotyledons</taxon>
        <taxon>Gunneridae</taxon>
        <taxon>Pentapetalae</taxon>
        <taxon>rosids</taxon>
        <taxon>fabids</taxon>
        <taxon>Malpighiales</taxon>
        <taxon>Salicaceae</taxon>
        <taxon>Saliceae</taxon>
        <taxon>Populus</taxon>
    </lineage>
</organism>
<dbReference type="Proteomes" id="UP000309997">
    <property type="component" value="Unassembled WGS sequence"/>
</dbReference>
<evidence type="ECO:0000313" key="1">
    <source>
        <dbReference type="EMBL" id="KAL3565616.1"/>
    </source>
</evidence>
<proteinExistence type="predicted"/>
<protein>
    <submittedName>
        <fullName evidence="1">Uncharacterized protein</fullName>
    </submittedName>
</protein>
<accession>A0ACC4AHI0</accession>